<dbReference type="RefSeq" id="WP_039680874.1">
    <property type="nucleotide sequence ID" value="NZ_JAWGXO010000003.1"/>
</dbReference>
<keyword evidence="1" id="KW-0472">Membrane</keyword>
<protein>
    <submittedName>
        <fullName evidence="2">Uncharacterized protein</fullName>
    </submittedName>
</protein>
<keyword evidence="3" id="KW-1185">Reference proteome</keyword>
<evidence type="ECO:0000256" key="1">
    <source>
        <dbReference type="SAM" id="Phobius"/>
    </source>
</evidence>
<keyword evidence="1" id="KW-0812">Transmembrane</keyword>
<proteinExistence type="predicted"/>
<keyword evidence="1" id="KW-1133">Transmembrane helix</keyword>
<gene>
    <name evidence="2" type="ORF">QX51_15840</name>
</gene>
<feature type="transmembrane region" description="Helical" evidence="1">
    <location>
        <begin position="70"/>
        <end position="87"/>
    </location>
</feature>
<dbReference type="STRING" id="1577792.QX51_15840"/>
<reference evidence="2 3" key="1">
    <citation type="submission" date="2014-12" db="EMBL/GenBank/DDBJ databases">
        <title>Draft genome sequence of Terrisporobacter sp. 08-306576, isolated from the blood culture of a bacteremia patient.</title>
        <authorList>
            <person name="Lund L.C."/>
            <person name="Sydenham T.V."/>
            <person name="Hogh S.V."/>
            <person name="Skov M.N."/>
            <person name="Kemp M."/>
            <person name="Justesen U.S."/>
        </authorList>
    </citation>
    <scope>NUCLEOTIDE SEQUENCE [LARGE SCALE GENOMIC DNA]</scope>
    <source>
        <strain evidence="2 3">08-306576</strain>
    </source>
</reference>
<dbReference type="OrthoDB" id="1758352at2"/>
<organism evidence="2 3">
    <name type="scientific">Terrisporobacter othiniensis</name>
    <dbReference type="NCBI Taxonomy" id="1577792"/>
    <lineage>
        <taxon>Bacteria</taxon>
        <taxon>Bacillati</taxon>
        <taxon>Bacillota</taxon>
        <taxon>Clostridia</taxon>
        <taxon>Peptostreptococcales</taxon>
        <taxon>Peptostreptococcaceae</taxon>
        <taxon>Terrisporobacter</taxon>
    </lineage>
</organism>
<dbReference type="AlphaFoldDB" id="A0A0B3W197"/>
<dbReference type="EMBL" id="JWHR01000123">
    <property type="protein sequence ID" value="KHS56062.1"/>
    <property type="molecule type" value="Genomic_DNA"/>
</dbReference>
<name>A0A0B3W197_9FIRM</name>
<sequence length="186" mass="21744">MKNANVDNTIKFIDKKAEYEGKNKISKLHVSKLSNKKKVIGYQEHKKMKAHEAKRQKILNSKIYKFRKRILTIILITSSLFVGIYLWQTFYEPSYIQSKDNNFKVESENLSNSDVSTYSSIIKESVQGTLNIKYKINIEQLHRNGNLIFAKGYFNIPDKGDINFDMILQNYSPYSLKINGDEYLKK</sequence>
<evidence type="ECO:0000313" key="3">
    <source>
        <dbReference type="Proteomes" id="UP000031189"/>
    </source>
</evidence>
<comment type="caution">
    <text evidence="2">The sequence shown here is derived from an EMBL/GenBank/DDBJ whole genome shotgun (WGS) entry which is preliminary data.</text>
</comment>
<dbReference type="Proteomes" id="UP000031189">
    <property type="component" value="Unassembled WGS sequence"/>
</dbReference>
<evidence type="ECO:0000313" key="2">
    <source>
        <dbReference type="EMBL" id="KHS56062.1"/>
    </source>
</evidence>
<accession>A0A0B3W197</accession>